<evidence type="ECO:0000313" key="4">
    <source>
        <dbReference type="Proteomes" id="UP000643405"/>
    </source>
</evidence>
<sequence length="81" mass="8903">MRTVGALEARKTPGSLLELIEMGEDIVITRHGKPMARLVALVEEIDRKARARAAGKRLLERAKGQSLGGISIKELIEDGRR</sequence>
<dbReference type="InterPro" id="IPR006442">
    <property type="entry name" value="Antitoxin_Phd/YefM"/>
</dbReference>
<dbReference type="EMBL" id="JACVVX010000001">
    <property type="protein sequence ID" value="MBD0413985.1"/>
    <property type="molecule type" value="Genomic_DNA"/>
</dbReference>
<comment type="similarity">
    <text evidence="1 2">Belongs to the phD/YefM antitoxin family.</text>
</comment>
<reference evidence="3" key="1">
    <citation type="submission" date="2020-09" db="EMBL/GenBank/DDBJ databases">
        <title>Genome seq and assembly of Tianweitania sp.</title>
        <authorList>
            <person name="Chhetri G."/>
        </authorList>
    </citation>
    <scope>NUCLEOTIDE SEQUENCE</scope>
    <source>
        <strain evidence="3">Rool2</strain>
    </source>
</reference>
<name>A0A8J6PMI6_9HYPH</name>
<accession>A0A8J6PMI6</accession>
<dbReference type="Pfam" id="PF02604">
    <property type="entry name" value="PhdYeFM_antitox"/>
    <property type="match status" value="1"/>
</dbReference>
<dbReference type="RefSeq" id="WP_188163371.1">
    <property type="nucleotide sequence ID" value="NZ_JACVVX010000001.1"/>
</dbReference>
<evidence type="ECO:0000256" key="2">
    <source>
        <dbReference type="RuleBase" id="RU362080"/>
    </source>
</evidence>
<evidence type="ECO:0000256" key="1">
    <source>
        <dbReference type="ARBA" id="ARBA00009981"/>
    </source>
</evidence>
<keyword evidence="4" id="KW-1185">Reference proteome</keyword>
<dbReference type="Gene3D" id="3.40.1620.10">
    <property type="entry name" value="YefM-like domain"/>
    <property type="match status" value="1"/>
</dbReference>
<gene>
    <name evidence="3" type="ORF">ICI42_04895</name>
</gene>
<dbReference type="Proteomes" id="UP000643405">
    <property type="component" value="Unassembled WGS sequence"/>
</dbReference>
<proteinExistence type="inferred from homology"/>
<protein>
    <recommendedName>
        <fullName evidence="2">Antitoxin</fullName>
    </recommendedName>
</protein>
<dbReference type="SUPFAM" id="SSF143120">
    <property type="entry name" value="YefM-like"/>
    <property type="match status" value="1"/>
</dbReference>
<comment type="function">
    <text evidence="2">Antitoxin component of a type II toxin-antitoxin (TA) system.</text>
</comment>
<dbReference type="InterPro" id="IPR036165">
    <property type="entry name" value="YefM-like_sf"/>
</dbReference>
<dbReference type="AlphaFoldDB" id="A0A8J6PMI6"/>
<organism evidence="3 4">
    <name type="scientific">Oryzicola mucosus</name>
    <dbReference type="NCBI Taxonomy" id="2767425"/>
    <lineage>
        <taxon>Bacteria</taxon>
        <taxon>Pseudomonadati</taxon>
        <taxon>Pseudomonadota</taxon>
        <taxon>Alphaproteobacteria</taxon>
        <taxon>Hyphomicrobiales</taxon>
        <taxon>Phyllobacteriaceae</taxon>
        <taxon>Oryzicola</taxon>
    </lineage>
</organism>
<comment type="caution">
    <text evidence="3">The sequence shown here is derived from an EMBL/GenBank/DDBJ whole genome shotgun (WGS) entry which is preliminary data.</text>
</comment>
<evidence type="ECO:0000313" key="3">
    <source>
        <dbReference type="EMBL" id="MBD0413985.1"/>
    </source>
</evidence>